<name>A0A0E9TFZ0_ANGAN</name>
<reference evidence="1" key="1">
    <citation type="submission" date="2014-11" db="EMBL/GenBank/DDBJ databases">
        <authorList>
            <person name="Amaro Gonzalez C."/>
        </authorList>
    </citation>
    <scope>NUCLEOTIDE SEQUENCE</scope>
</reference>
<sequence length="44" mass="5069">MPGSETTFTASWLCGRSVWPIARMPTETRTKPKPMSWNRVWLSS</sequence>
<reference evidence="1" key="2">
    <citation type="journal article" date="2015" name="Fish Shellfish Immunol.">
        <title>Early steps in the European eel (Anguilla anguilla)-Vibrio vulnificus interaction in the gills: Role of the RtxA13 toxin.</title>
        <authorList>
            <person name="Callol A."/>
            <person name="Pajuelo D."/>
            <person name="Ebbesson L."/>
            <person name="Teles M."/>
            <person name="MacKenzie S."/>
            <person name="Amaro C."/>
        </authorList>
    </citation>
    <scope>NUCLEOTIDE SEQUENCE</scope>
</reference>
<organism evidence="1">
    <name type="scientific">Anguilla anguilla</name>
    <name type="common">European freshwater eel</name>
    <name type="synonym">Muraena anguilla</name>
    <dbReference type="NCBI Taxonomy" id="7936"/>
    <lineage>
        <taxon>Eukaryota</taxon>
        <taxon>Metazoa</taxon>
        <taxon>Chordata</taxon>
        <taxon>Craniata</taxon>
        <taxon>Vertebrata</taxon>
        <taxon>Euteleostomi</taxon>
        <taxon>Actinopterygii</taxon>
        <taxon>Neopterygii</taxon>
        <taxon>Teleostei</taxon>
        <taxon>Anguilliformes</taxon>
        <taxon>Anguillidae</taxon>
        <taxon>Anguilla</taxon>
    </lineage>
</organism>
<dbReference type="AlphaFoldDB" id="A0A0E9TFZ0"/>
<accession>A0A0E9TFZ0</accession>
<protein>
    <submittedName>
        <fullName evidence="1">Uncharacterized protein</fullName>
    </submittedName>
</protein>
<dbReference type="EMBL" id="GBXM01056772">
    <property type="protein sequence ID" value="JAH51805.1"/>
    <property type="molecule type" value="Transcribed_RNA"/>
</dbReference>
<evidence type="ECO:0000313" key="1">
    <source>
        <dbReference type="EMBL" id="JAH51805.1"/>
    </source>
</evidence>
<proteinExistence type="predicted"/>